<gene>
    <name evidence="2" type="ORF">CBY09_16210</name>
</gene>
<sequence length="357" mass="41355">MNQPTRNTRPLPLLMIPLRRCGSHALRLRLNASPQFHSPYPLHIVDFMPLVPLYGDLRDDGAYLQMVKDVVGLQQASMVRWPGMHFHAEEIFNTLTHEPRSVHRIVWELLLRSAEQHGASVAMDKSLDSVHYAHDLMALFPEMRFLNVVRDPRAQVASMNRAIIHDFDTTLNALAWVKAHTTGRALALRHPDRVLTIRYEDFLADQEHTLRRICQFIGIEFLPQMLDIAASQEAQDLSRMSALWESNCFAPLPANKDKFKTQLQPHEIETIESLAWETMRHYGYECMTDVQAPHPTPAVLEQCRQQSEKRRSEAWEQLLRSAPRDYAARRVRADYLDRVRQRLQNTRTMENRAAALS</sequence>
<dbReference type="OrthoDB" id="8579417at2"/>
<keyword evidence="3" id="KW-1185">Reference proteome</keyword>
<evidence type="ECO:0000313" key="2">
    <source>
        <dbReference type="EMBL" id="OYD49200.1"/>
    </source>
</evidence>
<dbReference type="Proteomes" id="UP000215441">
    <property type="component" value="Unassembled WGS sequence"/>
</dbReference>
<proteinExistence type="predicted"/>
<dbReference type="Gene3D" id="3.40.50.300">
    <property type="entry name" value="P-loop containing nucleotide triphosphate hydrolases"/>
    <property type="match status" value="1"/>
</dbReference>
<dbReference type="GO" id="GO:0008476">
    <property type="term" value="F:protein-tyrosine sulfotransferase activity"/>
    <property type="evidence" value="ECO:0007669"/>
    <property type="project" value="InterPro"/>
</dbReference>
<organism evidence="2 3">
    <name type="scientific">Acidovorax kalamii</name>
    <dbReference type="NCBI Taxonomy" id="2004485"/>
    <lineage>
        <taxon>Bacteria</taxon>
        <taxon>Pseudomonadati</taxon>
        <taxon>Pseudomonadota</taxon>
        <taxon>Betaproteobacteria</taxon>
        <taxon>Burkholderiales</taxon>
        <taxon>Comamonadaceae</taxon>
        <taxon>Acidovorax</taxon>
    </lineage>
</organism>
<comment type="caution">
    <text evidence="2">The sequence shown here is derived from an EMBL/GenBank/DDBJ whole genome shotgun (WGS) entry which is preliminary data.</text>
</comment>
<dbReference type="InterPro" id="IPR026634">
    <property type="entry name" value="TPST-like"/>
</dbReference>
<dbReference type="Pfam" id="PF13469">
    <property type="entry name" value="Sulfotransfer_3"/>
    <property type="match status" value="1"/>
</dbReference>
<dbReference type="PANTHER" id="PTHR12788">
    <property type="entry name" value="PROTEIN-TYROSINE SULFOTRANSFERASE 2"/>
    <property type="match status" value="1"/>
</dbReference>
<dbReference type="InterPro" id="IPR027417">
    <property type="entry name" value="P-loop_NTPase"/>
</dbReference>
<dbReference type="EMBL" id="NOIG01000010">
    <property type="protein sequence ID" value="OYD49200.1"/>
    <property type="molecule type" value="Genomic_DNA"/>
</dbReference>
<protein>
    <submittedName>
        <fullName evidence="2">Sulfotransferase</fullName>
    </submittedName>
</protein>
<dbReference type="SUPFAM" id="SSF52540">
    <property type="entry name" value="P-loop containing nucleoside triphosphate hydrolases"/>
    <property type="match status" value="1"/>
</dbReference>
<keyword evidence="1 2" id="KW-0808">Transferase</keyword>
<reference evidence="2 3" key="1">
    <citation type="submission" date="2017-07" db="EMBL/GenBank/DDBJ databases">
        <title>Acidovorax KNDSW TSA 6 genome sequence and assembly.</title>
        <authorList>
            <person name="Mayilraj S."/>
        </authorList>
    </citation>
    <scope>NUCLEOTIDE SEQUENCE [LARGE SCALE GENOMIC DNA]</scope>
    <source>
        <strain evidence="2 3">KNDSW-TSA6</strain>
    </source>
</reference>
<evidence type="ECO:0000256" key="1">
    <source>
        <dbReference type="ARBA" id="ARBA00022679"/>
    </source>
</evidence>
<evidence type="ECO:0000313" key="3">
    <source>
        <dbReference type="Proteomes" id="UP000215441"/>
    </source>
</evidence>
<accession>A0A235EJN6</accession>
<dbReference type="AlphaFoldDB" id="A0A235EJN6"/>
<dbReference type="PANTHER" id="PTHR12788:SF10">
    <property type="entry name" value="PROTEIN-TYROSINE SULFOTRANSFERASE"/>
    <property type="match status" value="1"/>
</dbReference>
<dbReference type="RefSeq" id="WP_094290616.1">
    <property type="nucleotide sequence ID" value="NZ_NOIG01000010.1"/>
</dbReference>
<name>A0A235EJN6_9BURK</name>